<name>A0A940YGM6_9BURK</name>
<dbReference type="NCBIfam" id="TIGR03160">
    <property type="entry name" value="cobT_DBIPRT"/>
    <property type="match status" value="1"/>
</dbReference>
<dbReference type="FunFam" id="3.40.50.10210:FF:000001">
    <property type="entry name" value="Nicotinate-nucleotide--dimethylbenzimidazole phosphoribosyltransferase"/>
    <property type="match status" value="1"/>
</dbReference>
<sequence length="346" mass="35831">MRTAFHILPVSTALDAELRHAIDRKTKPLGALGRLEDLALQLGRIQGTLRPVIQRPRVIVFAGDHGIAAEGVSAYPQEVTWQMVMNFVHGGAAVNALARSLGVDVEVVDAGVAHDFGPLPGLVDAKLGHGTRNCATEPAMTAEQCETALARGRERVQAARAEGCTLLAFGEMGIANTSAASLLLHKLRRVPLGVATGRGTGLDDAGLVHKRAVLARAAARTDGLTDGREALTEYGGFEIAMMAGAMLGAAEAGIAFIVDGFITGSAYLAAQCIEPAVRDHAVFAHRSAEAGHGAMLELLQAQPLLDLGLRLGEGTGAVLAVPLLRAACAFLGEMASFDSAGVSGQA</sequence>
<comment type="catalytic activity">
    <reaction evidence="9 10">
        <text>5,6-dimethylbenzimidazole + nicotinate beta-D-ribonucleotide = alpha-ribazole 5'-phosphate + nicotinate + H(+)</text>
        <dbReference type="Rhea" id="RHEA:11196"/>
        <dbReference type="ChEBI" id="CHEBI:15378"/>
        <dbReference type="ChEBI" id="CHEBI:15890"/>
        <dbReference type="ChEBI" id="CHEBI:32544"/>
        <dbReference type="ChEBI" id="CHEBI:57502"/>
        <dbReference type="ChEBI" id="CHEBI:57918"/>
        <dbReference type="EC" id="2.4.2.21"/>
    </reaction>
</comment>
<dbReference type="Pfam" id="PF02277">
    <property type="entry name" value="DBI_PRT"/>
    <property type="match status" value="1"/>
</dbReference>
<gene>
    <name evidence="10 11" type="primary">cobT</name>
    <name evidence="11" type="ORF">KAK03_21130</name>
</gene>
<protein>
    <recommendedName>
        <fullName evidence="4 10">Nicotinate-nucleotide--dimethylbenzimidazole phosphoribosyltransferase</fullName>
        <shortName evidence="10">NN:DBI PRT</shortName>
        <ecNumber evidence="3 10">2.4.2.21</ecNumber>
    </recommendedName>
    <alternativeName>
        <fullName evidence="8 10">N(1)-alpha-phosphoribosyltransferase</fullName>
    </alternativeName>
</protein>
<dbReference type="EMBL" id="JAGQDD010000022">
    <property type="protein sequence ID" value="MBQ0932981.1"/>
    <property type="molecule type" value="Genomic_DNA"/>
</dbReference>
<comment type="pathway">
    <text evidence="1 10">Nucleoside biosynthesis; alpha-ribazole biosynthesis; alpha-ribazole from 5,6-dimethylbenzimidazole: step 1/2.</text>
</comment>
<dbReference type="PANTHER" id="PTHR43463:SF1">
    <property type="entry name" value="NICOTINATE-NUCLEOTIDE--DIMETHYLBENZIMIDAZOLE PHOSPHORIBOSYLTRANSFERASE"/>
    <property type="match status" value="1"/>
</dbReference>
<dbReference type="InterPro" id="IPR023195">
    <property type="entry name" value="Nict_dMeBzImd_PRibTrfase_N"/>
</dbReference>
<comment type="function">
    <text evidence="10">Catalyzes the synthesis of alpha-ribazole-5'-phosphate from nicotinate mononucleotide (NAMN) and 5,6-dimethylbenzimidazole (DMB).</text>
</comment>
<dbReference type="PANTHER" id="PTHR43463">
    <property type="entry name" value="NICOTINATE-NUCLEOTIDE--DIMETHYLBENZIMIDAZOLE PHOSPHORIBOSYLTRANSFERASE"/>
    <property type="match status" value="1"/>
</dbReference>
<evidence type="ECO:0000256" key="9">
    <source>
        <dbReference type="ARBA" id="ARBA00047340"/>
    </source>
</evidence>
<keyword evidence="6 10" id="KW-0328">Glycosyltransferase</keyword>
<comment type="caution">
    <text evidence="11">The sequence shown here is derived from an EMBL/GenBank/DDBJ whole genome shotgun (WGS) entry which is preliminary data.</text>
</comment>
<evidence type="ECO:0000256" key="3">
    <source>
        <dbReference type="ARBA" id="ARBA00011991"/>
    </source>
</evidence>
<dbReference type="SUPFAM" id="SSF52733">
    <property type="entry name" value="Nicotinate mononucleotide:5,6-dimethylbenzimidazole phosphoribosyltransferase (CobT)"/>
    <property type="match status" value="1"/>
</dbReference>
<dbReference type="Proteomes" id="UP000676246">
    <property type="component" value="Unassembled WGS sequence"/>
</dbReference>
<dbReference type="InterPro" id="IPR036087">
    <property type="entry name" value="Nict_dMeBzImd_PRibTrfase_sf"/>
</dbReference>
<evidence type="ECO:0000256" key="4">
    <source>
        <dbReference type="ARBA" id="ARBA00015486"/>
    </source>
</evidence>
<organism evidence="11 12">
    <name type="scientific">Ideonella alba</name>
    <dbReference type="NCBI Taxonomy" id="2824118"/>
    <lineage>
        <taxon>Bacteria</taxon>
        <taxon>Pseudomonadati</taxon>
        <taxon>Pseudomonadota</taxon>
        <taxon>Betaproteobacteria</taxon>
        <taxon>Burkholderiales</taxon>
        <taxon>Sphaerotilaceae</taxon>
        <taxon>Ideonella</taxon>
    </lineage>
</organism>
<dbReference type="Gene3D" id="3.40.50.10210">
    <property type="match status" value="1"/>
</dbReference>
<proteinExistence type="inferred from homology"/>
<dbReference type="GO" id="GO:0008939">
    <property type="term" value="F:nicotinate-nucleotide-dimethylbenzimidazole phosphoribosyltransferase activity"/>
    <property type="evidence" value="ECO:0007669"/>
    <property type="project" value="UniProtKB-UniRule"/>
</dbReference>
<keyword evidence="5 10" id="KW-0169">Cobalamin biosynthesis</keyword>
<dbReference type="Gene3D" id="1.10.1610.10">
    <property type="match status" value="1"/>
</dbReference>
<dbReference type="InterPro" id="IPR017846">
    <property type="entry name" value="Nict_dMeBzImd_PRibTrfase_bact"/>
</dbReference>
<dbReference type="HAMAP" id="MF_00230">
    <property type="entry name" value="CobT"/>
    <property type="match status" value="1"/>
</dbReference>
<evidence type="ECO:0000256" key="1">
    <source>
        <dbReference type="ARBA" id="ARBA00005049"/>
    </source>
</evidence>
<feature type="active site" description="Proton acceptor" evidence="10">
    <location>
        <position position="313"/>
    </location>
</feature>
<evidence type="ECO:0000256" key="2">
    <source>
        <dbReference type="ARBA" id="ARBA00007110"/>
    </source>
</evidence>
<dbReference type="AlphaFoldDB" id="A0A940YGM6"/>
<evidence type="ECO:0000256" key="8">
    <source>
        <dbReference type="ARBA" id="ARBA00030686"/>
    </source>
</evidence>
<evidence type="ECO:0000313" key="12">
    <source>
        <dbReference type="Proteomes" id="UP000676246"/>
    </source>
</evidence>
<comment type="similarity">
    <text evidence="2 10">Belongs to the CobT family.</text>
</comment>
<dbReference type="CDD" id="cd02439">
    <property type="entry name" value="DMB-PRT_CobT"/>
    <property type="match status" value="1"/>
</dbReference>
<evidence type="ECO:0000313" key="11">
    <source>
        <dbReference type="EMBL" id="MBQ0932981.1"/>
    </source>
</evidence>
<reference evidence="11 12" key="1">
    <citation type="submission" date="2021-04" db="EMBL/GenBank/DDBJ databases">
        <title>The genome sequence of Ideonella sp. 3Y2.</title>
        <authorList>
            <person name="Liu Y."/>
        </authorList>
    </citation>
    <scope>NUCLEOTIDE SEQUENCE [LARGE SCALE GENOMIC DNA]</scope>
    <source>
        <strain evidence="11 12">3Y2</strain>
    </source>
</reference>
<dbReference type="GO" id="GO:0009236">
    <property type="term" value="P:cobalamin biosynthetic process"/>
    <property type="evidence" value="ECO:0007669"/>
    <property type="project" value="UniProtKB-UniRule"/>
</dbReference>
<keyword evidence="12" id="KW-1185">Reference proteome</keyword>
<keyword evidence="7 10" id="KW-0808">Transferase</keyword>
<evidence type="ECO:0000256" key="6">
    <source>
        <dbReference type="ARBA" id="ARBA00022676"/>
    </source>
</evidence>
<evidence type="ECO:0000256" key="7">
    <source>
        <dbReference type="ARBA" id="ARBA00022679"/>
    </source>
</evidence>
<dbReference type="InterPro" id="IPR003200">
    <property type="entry name" value="Nict_dMeBzImd_PRibTrfase"/>
</dbReference>
<evidence type="ECO:0000256" key="5">
    <source>
        <dbReference type="ARBA" id="ARBA00022573"/>
    </source>
</evidence>
<accession>A0A940YGM6</accession>
<dbReference type="EC" id="2.4.2.21" evidence="3 10"/>
<evidence type="ECO:0000256" key="10">
    <source>
        <dbReference type="HAMAP-Rule" id="MF_00230"/>
    </source>
</evidence>
<dbReference type="NCBIfam" id="NF000996">
    <property type="entry name" value="PRK00105.1"/>
    <property type="match status" value="1"/>
</dbReference>